<evidence type="ECO:0000256" key="1">
    <source>
        <dbReference type="SAM" id="SignalP"/>
    </source>
</evidence>
<dbReference type="AlphaFoldDB" id="A0A8J7CPY2"/>
<organism evidence="2 3">
    <name type="scientific">Phaeovibrio sulfidiphilus</name>
    <dbReference type="NCBI Taxonomy" id="1220600"/>
    <lineage>
        <taxon>Bacteria</taxon>
        <taxon>Pseudomonadati</taxon>
        <taxon>Pseudomonadota</taxon>
        <taxon>Alphaproteobacteria</taxon>
        <taxon>Rhodospirillales</taxon>
        <taxon>Rhodospirillaceae</taxon>
        <taxon>Phaeovibrio</taxon>
    </lineage>
</organism>
<comment type="caution">
    <text evidence="2">The sequence shown here is derived from an EMBL/GenBank/DDBJ whole genome shotgun (WGS) entry which is preliminary data.</text>
</comment>
<dbReference type="EMBL" id="JACZHT010000006">
    <property type="protein sequence ID" value="MBE1237607.1"/>
    <property type="molecule type" value="Genomic_DNA"/>
</dbReference>
<dbReference type="Proteomes" id="UP000631034">
    <property type="component" value="Unassembled WGS sequence"/>
</dbReference>
<sequence length="126" mass="13169">MVMHSPRARNFATLIAAGLLSGCGFECAVCTTTPAGLASDPAFCGIPENFHDDATCGAVAFQDRLGARLIGPAEALPENGPAVRAADFPTPRRIAPASAPVRLGDHPERINIFLNNRGEVVRITCG</sequence>
<name>A0A8J7CPY2_9PROT</name>
<evidence type="ECO:0008006" key="4">
    <source>
        <dbReference type="Google" id="ProtNLM"/>
    </source>
</evidence>
<feature type="chain" id="PRO_5035155356" description="Proteinase inhibitor I78" evidence="1">
    <location>
        <begin position="29"/>
        <end position="126"/>
    </location>
</feature>
<keyword evidence="1" id="KW-0732">Signal</keyword>
<feature type="signal peptide" evidence="1">
    <location>
        <begin position="1"/>
        <end position="28"/>
    </location>
</feature>
<reference evidence="2" key="1">
    <citation type="submission" date="2020-10" db="EMBL/GenBank/DDBJ databases">
        <title>Genome sequence of the unusual species of purple photosynthetic bacteria, Phaeovibrio sulfidiphilus DSM 23193, type strain.</title>
        <authorList>
            <person name="Kyndt J.A."/>
            <person name="Meyer T.E."/>
        </authorList>
    </citation>
    <scope>NUCLEOTIDE SEQUENCE</scope>
    <source>
        <strain evidence="2">DSM 23193</strain>
    </source>
</reference>
<proteinExistence type="predicted"/>
<evidence type="ECO:0000313" key="3">
    <source>
        <dbReference type="Proteomes" id="UP000631034"/>
    </source>
</evidence>
<keyword evidence="3" id="KW-1185">Reference proteome</keyword>
<accession>A0A8J7CPY2</accession>
<evidence type="ECO:0000313" key="2">
    <source>
        <dbReference type="EMBL" id="MBE1237607.1"/>
    </source>
</evidence>
<gene>
    <name evidence="2" type="ORF">IHV25_08100</name>
</gene>
<dbReference type="RefSeq" id="WP_192534622.1">
    <property type="nucleotide sequence ID" value="NZ_JACZHT010000006.1"/>
</dbReference>
<dbReference type="PROSITE" id="PS51257">
    <property type="entry name" value="PROKAR_LIPOPROTEIN"/>
    <property type="match status" value="1"/>
</dbReference>
<protein>
    <recommendedName>
        <fullName evidence="4">Proteinase inhibitor I78</fullName>
    </recommendedName>
</protein>